<evidence type="ECO:0000313" key="3">
    <source>
        <dbReference type="Proteomes" id="UP001239445"/>
    </source>
</evidence>
<feature type="compositionally biased region" description="Basic and acidic residues" evidence="1">
    <location>
        <begin position="684"/>
        <end position="694"/>
    </location>
</feature>
<comment type="caution">
    <text evidence="2">The sequence shown here is derived from an EMBL/GenBank/DDBJ whole genome shotgun (WGS) entry which is preliminary data.</text>
</comment>
<feature type="region of interest" description="Disordered" evidence="1">
    <location>
        <begin position="1"/>
        <end position="25"/>
    </location>
</feature>
<feature type="region of interest" description="Disordered" evidence="1">
    <location>
        <begin position="645"/>
        <end position="694"/>
    </location>
</feature>
<dbReference type="AlphaFoldDB" id="A0AAJ0BP74"/>
<organism evidence="2 3">
    <name type="scientific">Echria macrotheca</name>
    <dbReference type="NCBI Taxonomy" id="438768"/>
    <lineage>
        <taxon>Eukaryota</taxon>
        <taxon>Fungi</taxon>
        <taxon>Dikarya</taxon>
        <taxon>Ascomycota</taxon>
        <taxon>Pezizomycotina</taxon>
        <taxon>Sordariomycetes</taxon>
        <taxon>Sordariomycetidae</taxon>
        <taxon>Sordariales</taxon>
        <taxon>Schizotheciaceae</taxon>
        <taxon>Echria</taxon>
    </lineage>
</organism>
<dbReference type="InterPro" id="IPR032675">
    <property type="entry name" value="LRR_dom_sf"/>
</dbReference>
<feature type="compositionally biased region" description="Gly residues" evidence="1">
    <location>
        <begin position="645"/>
        <end position="670"/>
    </location>
</feature>
<reference evidence="2" key="1">
    <citation type="submission" date="2023-06" db="EMBL/GenBank/DDBJ databases">
        <title>Genome-scale phylogeny and comparative genomics of the fungal order Sordariales.</title>
        <authorList>
            <consortium name="Lawrence Berkeley National Laboratory"/>
            <person name="Hensen N."/>
            <person name="Bonometti L."/>
            <person name="Westerberg I."/>
            <person name="Brannstrom I.O."/>
            <person name="Guillou S."/>
            <person name="Cros-Aarteil S."/>
            <person name="Calhoun S."/>
            <person name="Haridas S."/>
            <person name="Kuo A."/>
            <person name="Mondo S."/>
            <person name="Pangilinan J."/>
            <person name="Riley R."/>
            <person name="Labutti K."/>
            <person name="Andreopoulos B."/>
            <person name="Lipzen A."/>
            <person name="Chen C."/>
            <person name="Yanf M."/>
            <person name="Daum C."/>
            <person name="Ng V."/>
            <person name="Clum A."/>
            <person name="Steindorff A."/>
            <person name="Ohm R."/>
            <person name="Martin F."/>
            <person name="Silar P."/>
            <person name="Natvig D."/>
            <person name="Lalanne C."/>
            <person name="Gautier V."/>
            <person name="Ament-Velasquez S.L."/>
            <person name="Kruys A."/>
            <person name="Hutchinson M.I."/>
            <person name="Powell A.J."/>
            <person name="Barry K."/>
            <person name="Miller A.N."/>
            <person name="Grigoriev I.V."/>
            <person name="Debuchy R."/>
            <person name="Gladieux P."/>
            <person name="Thoren M.H."/>
            <person name="Johannesson H."/>
        </authorList>
    </citation>
    <scope>NUCLEOTIDE SEQUENCE</scope>
    <source>
        <strain evidence="2">PSN4</strain>
    </source>
</reference>
<dbReference type="EMBL" id="MU839827">
    <property type="protein sequence ID" value="KAK1760818.1"/>
    <property type="molecule type" value="Genomic_DNA"/>
</dbReference>
<feature type="region of interest" description="Disordered" evidence="1">
    <location>
        <begin position="475"/>
        <end position="558"/>
    </location>
</feature>
<gene>
    <name evidence="2" type="ORF">QBC47DRAFT_15115</name>
</gene>
<sequence length="694" mass="74502">MKFFRKKDKQKNATQGKIPSFGPGTDLAGDGFFGFGANASSGQARPSPGPGSDSGRFHPLPTQRSPMILATFPETVLRRILVQVCPHSQDESYDTCEESAMDDACMLCDLRDLAHCVAVCKAWRKEGLKLLYHSIRIDPVHYCEREGILSERRKRRSRFDRNGESEDTSKARLKLLCRTLREDPVRLGRTVEFLKMPYMLRESSQVDLARTIAVTPNLRYVDLPDGLFTDDPSFVTLRLEVQARCLELRKMTYMGGSERSLQALATGTVWAKLEVLELIRVNLDPAMLRQVLGCLGNLRALKITDTAYVNDQTLAWSDMLPPFPALEEFILNDVPNVTAEGLKAWLVMPAAREALRVMTVNNTGVQVWALHEVIAQTPNLKHLSIMNSVTGAMPATVGPQAIPPLSSRSLETLHYEITAGPSSPKFSGVTSGYYHYLAGSLLSGGLPNLRAVYVRDPDFPDVLLGLPPPAPSYVDGGIARPASSGSNTPFSPRYSTNNSLSPGFSSNTPPHGPFPGGPSTFSPSQQNPFSTPPRAGSGSPQNFTPGHNPRFSSNNPFAPMVGMAGGSVANLPAKLEVFTKGDDEIGWSFVSFKSGSASRRGNAGRPLSSYGLGADILGGSATGWSSGSGARRSVLVGGAGGGFLAVPGSDGGNGARGRGSGSGLGGGSPGGEDFWPRPLSSSGETKREKMDLWR</sequence>
<feature type="compositionally biased region" description="Polar residues" evidence="1">
    <location>
        <begin position="483"/>
        <end position="507"/>
    </location>
</feature>
<proteinExistence type="predicted"/>
<evidence type="ECO:0000313" key="2">
    <source>
        <dbReference type="EMBL" id="KAK1760818.1"/>
    </source>
</evidence>
<keyword evidence="3" id="KW-1185">Reference proteome</keyword>
<dbReference type="SUPFAM" id="SSF52047">
    <property type="entry name" value="RNI-like"/>
    <property type="match status" value="1"/>
</dbReference>
<feature type="region of interest" description="Disordered" evidence="1">
    <location>
        <begin position="39"/>
        <end position="60"/>
    </location>
</feature>
<feature type="compositionally biased region" description="Polar residues" evidence="1">
    <location>
        <begin position="538"/>
        <end position="556"/>
    </location>
</feature>
<evidence type="ECO:0000256" key="1">
    <source>
        <dbReference type="SAM" id="MobiDB-lite"/>
    </source>
</evidence>
<accession>A0AAJ0BP74</accession>
<evidence type="ECO:0008006" key="4">
    <source>
        <dbReference type="Google" id="ProtNLM"/>
    </source>
</evidence>
<name>A0AAJ0BP74_9PEZI</name>
<protein>
    <recommendedName>
        <fullName evidence="4">F-box domain-containing protein</fullName>
    </recommendedName>
</protein>
<dbReference type="Proteomes" id="UP001239445">
    <property type="component" value="Unassembled WGS sequence"/>
</dbReference>
<dbReference type="Gene3D" id="3.80.10.10">
    <property type="entry name" value="Ribonuclease Inhibitor"/>
    <property type="match status" value="1"/>
</dbReference>